<dbReference type="Proteomes" id="UP000028999">
    <property type="component" value="Unassembled WGS sequence"/>
</dbReference>
<evidence type="ECO:0000313" key="3">
    <source>
        <dbReference type="Proteomes" id="UP000028999"/>
    </source>
</evidence>
<dbReference type="GO" id="GO:0003676">
    <property type="term" value="F:nucleic acid binding"/>
    <property type="evidence" value="ECO:0007669"/>
    <property type="project" value="InterPro"/>
</dbReference>
<evidence type="ECO:0000256" key="1">
    <source>
        <dbReference type="SAM" id="MobiDB-lite"/>
    </source>
</evidence>
<protein>
    <submittedName>
        <fullName evidence="2">BnaCnng45390D protein</fullName>
    </submittedName>
</protein>
<name>A0A078JBA4_BRANA</name>
<dbReference type="PaxDb" id="3708-A0A078JBA4"/>
<accession>A0A078JBA4</accession>
<feature type="compositionally biased region" description="Polar residues" evidence="1">
    <location>
        <begin position="153"/>
        <end position="188"/>
    </location>
</feature>
<dbReference type="PANTHER" id="PTHR31286">
    <property type="entry name" value="GLYCINE-RICH CELL WALL STRUCTURAL PROTEIN 1.8-LIKE"/>
    <property type="match status" value="1"/>
</dbReference>
<dbReference type="GO" id="GO:0008270">
    <property type="term" value="F:zinc ion binding"/>
    <property type="evidence" value="ECO:0007669"/>
    <property type="project" value="InterPro"/>
</dbReference>
<feature type="region of interest" description="Disordered" evidence="1">
    <location>
        <begin position="122"/>
        <end position="213"/>
    </location>
</feature>
<dbReference type="Gramene" id="CDY64853">
    <property type="protein sequence ID" value="CDY64853"/>
    <property type="gene ID" value="GSBRNA2T00042865001"/>
</dbReference>
<gene>
    <name evidence="2" type="primary">BnaCnng45390D</name>
    <name evidence="2" type="ORF">GSBRNA2T00042865001</name>
</gene>
<organism evidence="2 3">
    <name type="scientific">Brassica napus</name>
    <name type="common">Rape</name>
    <dbReference type="NCBI Taxonomy" id="3708"/>
    <lineage>
        <taxon>Eukaryota</taxon>
        <taxon>Viridiplantae</taxon>
        <taxon>Streptophyta</taxon>
        <taxon>Embryophyta</taxon>
        <taxon>Tracheophyta</taxon>
        <taxon>Spermatophyta</taxon>
        <taxon>Magnoliopsida</taxon>
        <taxon>eudicotyledons</taxon>
        <taxon>Gunneridae</taxon>
        <taxon>Pentapetalae</taxon>
        <taxon>rosids</taxon>
        <taxon>malvids</taxon>
        <taxon>Brassicales</taxon>
        <taxon>Brassicaceae</taxon>
        <taxon>Brassiceae</taxon>
        <taxon>Brassica</taxon>
    </lineage>
</organism>
<dbReference type="InterPro" id="IPR036875">
    <property type="entry name" value="Znf_CCHC_sf"/>
</dbReference>
<dbReference type="OMA" id="SRRSCRW"/>
<reference evidence="2 3" key="1">
    <citation type="journal article" date="2014" name="Science">
        <title>Plant genetics. Early allopolyploid evolution in the post-Neolithic Brassica napus oilseed genome.</title>
        <authorList>
            <person name="Chalhoub B."/>
            <person name="Denoeud F."/>
            <person name="Liu S."/>
            <person name="Parkin I.A."/>
            <person name="Tang H."/>
            <person name="Wang X."/>
            <person name="Chiquet J."/>
            <person name="Belcram H."/>
            <person name="Tong C."/>
            <person name="Samans B."/>
            <person name="Correa M."/>
            <person name="Da Silva C."/>
            <person name="Just J."/>
            <person name="Falentin C."/>
            <person name="Koh C.S."/>
            <person name="Le Clainche I."/>
            <person name="Bernard M."/>
            <person name="Bento P."/>
            <person name="Noel B."/>
            <person name="Labadie K."/>
            <person name="Alberti A."/>
            <person name="Charles M."/>
            <person name="Arnaud D."/>
            <person name="Guo H."/>
            <person name="Daviaud C."/>
            <person name="Alamery S."/>
            <person name="Jabbari K."/>
            <person name="Zhao M."/>
            <person name="Edger P.P."/>
            <person name="Chelaifa H."/>
            <person name="Tack D."/>
            <person name="Lassalle G."/>
            <person name="Mestiri I."/>
            <person name="Schnel N."/>
            <person name="Le Paslier M.C."/>
            <person name="Fan G."/>
            <person name="Renault V."/>
            <person name="Bayer P.E."/>
            <person name="Golicz A.A."/>
            <person name="Manoli S."/>
            <person name="Lee T.H."/>
            <person name="Thi V.H."/>
            <person name="Chalabi S."/>
            <person name="Hu Q."/>
            <person name="Fan C."/>
            <person name="Tollenaere R."/>
            <person name="Lu Y."/>
            <person name="Battail C."/>
            <person name="Shen J."/>
            <person name="Sidebottom C.H."/>
            <person name="Wang X."/>
            <person name="Canaguier A."/>
            <person name="Chauveau A."/>
            <person name="Berard A."/>
            <person name="Deniot G."/>
            <person name="Guan M."/>
            <person name="Liu Z."/>
            <person name="Sun F."/>
            <person name="Lim Y.P."/>
            <person name="Lyons E."/>
            <person name="Town C.D."/>
            <person name="Bancroft I."/>
            <person name="Wang X."/>
            <person name="Meng J."/>
            <person name="Ma J."/>
            <person name="Pires J.C."/>
            <person name="King G.J."/>
            <person name="Brunel D."/>
            <person name="Delourme R."/>
            <person name="Renard M."/>
            <person name="Aury J.M."/>
            <person name="Adams K.L."/>
            <person name="Batley J."/>
            <person name="Snowdon R.J."/>
            <person name="Tost J."/>
            <person name="Edwards D."/>
            <person name="Zhou Y."/>
            <person name="Hua W."/>
            <person name="Sharpe A.G."/>
            <person name="Paterson A.H."/>
            <person name="Guan C."/>
            <person name="Wincker P."/>
        </authorList>
    </citation>
    <scope>NUCLEOTIDE SEQUENCE [LARGE SCALE GENOMIC DNA]</scope>
    <source>
        <strain evidence="3">cv. Darmor-bzh</strain>
    </source>
</reference>
<evidence type="ECO:0000313" key="2">
    <source>
        <dbReference type="EMBL" id="CDY64853.1"/>
    </source>
</evidence>
<dbReference type="SUPFAM" id="SSF57756">
    <property type="entry name" value="Retrovirus zinc finger-like domains"/>
    <property type="match status" value="1"/>
</dbReference>
<dbReference type="EMBL" id="LK034574">
    <property type="protein sequence ID" value="CDY64853.1"/>
    <property type="molecule type" value="Genomic_DNA"/>
</dbReference>
<sequence length="504" mass="55649">MFRIGVPWWWWLFCGFGSMRTGPCSRFIRGFSLSPALRGCSRRSCRWLFQVYSLSYCFALWCLRVSLVGMSPVEDLGGGSVVGRISLHRGGASSNVCKSLIFKVTAFSIIYRRHSRCRPTSFAAAPGPIPMEKRKPPKRASPPKLPAGEKVAPTSQNTASESNLQDPTSVPVTGSEDPNTVNTVNSAKVISVTDPAKTPTREDKEEGEISPTKSNLVTEKEDAILDTTRNSVLASATIFPSTDNAATAKSAPPAEEEIENQISDKIAKPDLWTGLFKGGIKKLQKKGESYLLPSGESCVTIPNSVIEKNRKSWDSFIIGQFYSDPPSQGTIQTIINGIWTPIWLELRDVPLQFFNEEALEHIASQVGDPKFLYPQTANKTNLEVAKVFTIIDPRVPLPEAVNARFESGEIRRIRVSIPSMPPVCSFGKEVGHPLRRCKKAPITCKACKSTTHLQAECTRSKAKTSAKTEKELKKNPSSKTYSEGAYAKVICRGDFPRQKYKKKK</sequence>
<dbReference type="PANTHER" id="PTHR31286:SF55">
    <property type="entry name" value="DUF4283 DOMAIN-CONTAINING PROTEIN"/>
    <property type="match status" value="1"/>
</dbReference>
<dbReference type="AlphaFoldDB" id="A0A078JBA4"/>
<proteinExistence type="predicted"/>
<dbReference type="InterPro" id="IPR040256">
    <property type="entry name" value="At4g02000-like"/>
</dbReference>
<keyword evidence="3" id="KW-1185">Reference proteome</keyword>